<comment type="caution">
    <text evidence="2">The sequence shown here is derived from an EMBL/GenBank/DDBJ whole genome shotgun (WGS) entry which is preliminary data.</text>
</comment>
<accession>A0A542YTT6</accession>
<feature type="transmembrane region" description="Helical" evidence="1">
    <location>
        <begin position="159"/>
        <end position="178"/>
    </location>
</feature>
<gene>
    <name evidence="2" type="ORF">FB467_2634</name>
</gene>
<proteinExistence type="predicted"/>
<feature type="transmembrane region" description="Helical" evidence="1">
    <location>
        <begin position="247"/>
        <end position="267"/>
    </location>
</feature>
<dbReference type="RefSeq" id="WP_211350607.1">
    <property type="nucleotide sequence ID" value="NZ_BAAAIK010000011.1"/>
</dbReference>
<dbReference type="EMBL" id="VFOP01000001">
    <property type="protein sequence ID" value="TQL51488.1"/>
    <property type="molecule type" value="Genomic_DNA"/>
</dbReference>
<evidence type="ECO:0000256" key="1">
    <source>
        <dbReference type="SAM" id="Phobius"/>
    </source>
</evidence>
<evidence type="ECO:0000313" key="2">
    <source>
        <dbReference type="EMBL" id="TQL51488.1"/>
    </source>
</evidence>
<evidence type="ECO:0008006" key="4">
    <source>
        <dbReference type="Google" id="ProtNLM"/>
    </source>
</evidence>
<feature type="transmembrane region" description="Helical" evidence="1">
    <location>
        <begin position="20"/>
        <end position="44"/>
    </location>
</feature>
<keyword evidence="1" id="KW-1133">Transmembrane helix</keyword>
<feature type="transmembrane region" description="Helical" evidence="1">
    <location>
        <begin position="305"/>
        <end position="324"/>
    </location>
</feature>
<organism evidence="2 3">
    <name type="scientific">Ornithinicoccus hortensis</name>
    <dbReference type="NCBI Taxonomy" id="82346"/>
    <lineage>
        <taxon>Bacteria</taxon>
        <taxon>Bacillati</taxon>
        <taxon>Actinomycetota</taxon>
        <taxon>Actinomycetes</taxon>
        <taxon>Micrococcales</taxon>
        <taxon>Intrasporangiaceae</taxon>
        <taxon>Ornithinicoccus</taxon>
    </lineage>
</organism>
<keyword evidence="1" id="KW-0472">Membrane</keyword>
<feature type="transmembrane region" description="Helical" evidence="1">
    <location>
        <begin position="218"/>
        <end position="240"/>
    </location>
</feature>
<evidence type="ECO:0000313" key="3">
    <source>
        <dbReference type="Proteomes" id="UP000319516"/>
    </source>
</evidence>
<dbReference type="AlphaFoldDB" id="A0A542YTT6"/>
<keyword evidence="3" id="KW-1185">Reference proteome</keyword>
<name>A0A542YTT6_9MICO</name>
<feature type="transmembrane region" description="Helical" evidence="1">
    <location>
        <begin position="190"/>
        <end position="212"/>
    </location>
</feature>
<protein>
    <recommendedName>
        <fullName evidence="4">ABC-2 family transporter</fullName>
    </recommendedName>
</protein>
<dbReference type="Proteomes" id="UP000319516">
    <property type="component" value="Unassembled WGS sequence"/>
</dbReference>
<keyword evidence="1" id="KW-0812">Transmembrane</keyword>
<sequence length="332" mass="33071">MVETQTRQPQHRPGSQVPTAWGRVLGLALGVAVLLGLVITAFAWPNLHSAPRGIPVGVVAPPQVAGQLGDRLAAAAGEDAFEISVLADQDAAEQAIRDREVYGAILLGPDGGRMLTATAASPAVASALGQLAANVPAEAGGPLQVTDVVPLPDDDPRGVGLGSAVLPIVIGGIASGALSCLQIVGRGRRLATVLAVAVGGGLVLTLVMQTWFSALAGSFWANAGVLALGICAIGTTIVGLHRFLGTAAIGLVAAVMVLLGNPLSGAMSAPEMLPAGWGALGQVLPPGATATALRSVGWFDGAGSTGAFIVLGCWIAAGLLLTLLPGRSRSTV</sequence>
<reference evidence="2 3" key="1">
    <citation type="submission" date="2019-06" db="EMBL/GenBank/DDBJ databases">
        <title>Sequencing the genomes of 1000 actinobacteria strains.</title>
        <authorList>
            <person name="Klenk H.-P."/>
        </authorList>
    </citation>
    <scope>NUCLEOTIDE SEQUENCE [LARGE SCALE GENOMIC DNA]</scope>
    <source>
        <strain evidence="2 3">DSM 12335</strain>
    </source>
</reference>